<gene>
    <name evidence="2" type="ORF">C5Y96_20880</name>
</gene>
<dbReference type="RefSeq" id="WP_105357426.1">
    <property type="nucleotide sequence ID" value="NZ_PUIA01000069.1"/>
</dbReference>
<reference evidence="2 3" key="1">
    <citation type="submission" date="2018-02" db="EMBL/GenBank/DDBJ databases">
        <title>Comparative genomes isolates from brazilian mangrove.</title>
        <authorList>
            <person name="Araujo J.E."/>
            <person name="Taketani R.G."/>
            <person name="Silva M.C.P."/>
            <person name="Loureco M.V."/>
            <person name="Andreote F.D."/>
        </authorList>
    </citation>
    <scope>NUCLEOTIDE SEQUENCE [LARGE SCALE GENOMIC DNA]</scope>
    <source>
        <strain evidence="2 3">HEX-2 MGV</strain>
    </source>
</reference>
<keyword evidence="1" id="KW-0472">Membrane</keyword>
<protein>
    <submittedName>
        <fullName evidence="2">Uncharacterized protein</fullName>
    </submittedName>
</protein>
<proteinExistence type="predicted"/>
<keyword evidence="1" id="KW-1133">Transmembrane helix</keyword>
<accession>A0A2S8F1A2</accession>
<dbReference type="AlphaFoldDB" id="A0A2S8F1A2"/>
<comment type="caution">
    <text evidence="2">The sequence shown here is derived from an EMBL/GenBank/DDBJ whole genome shotgun (WGS) entry which is preliminary data.</text>
</comment>
<dbReference type="Proteomes" id="UP000240009">
    <property type="component" value="Unassembled WGS sequence"/>
</dbReference>
<dbReference type="EMBL" id="PUIA01000069">
    <property type="protein sequence ID" value="PQO25913.1"/>
    <property type="molecule type" value="Genomic_DNA"/>
</dbReference>
<name>A0A2S8F1A2_9BACT</name>
<evidence type="ECO:0000313" key="3">
    <source>
        <dbReference type="Proteomes" id="UP000240009"/>
    </source>
</evidence>
<keyword evidence="1" id="KW-0812">Transmembrane</keyword>
<sequence length="153" mass="18121">MPDTPSANRFRFNIRTFLLLIGMVGVILAFINYTEIDFFGPRLDEYTMSNGNDNRWGLVLSRGRPRIGYYDQFGETGTEPEDWQVYGNRVSTLVVRRKNERIFPVDGGLRLFFRRADEEWEEVFIPDEDLKEWLDSSNHLHNAREFFEKYAQP</sequence>
<organism evidence="2 3">
    <name type="scientific">Blastopirellula marina</name>
    <dbReference type="NCBI Taxonomy" id="124"/>
    <lineage>
        <taxon>Bacteria</taxon>
        <taxon>Pseudomonadati</taxon>
        <taxon>Planctomycetota</taxon>
        <taxon>Planctomycetia</taxon>
        <taxon>Pirellulales</taxon>
        <taxon>Pirellulaceae</taxon>
        <taxon>Blastopirellula</taxon>
    </lineage>
</organism>
<feature type="transmembrane region" description="Helical" evidence="1">
    <location>
        <begin position="12"/>
        <end position="33"/>
    </location>
</feature>
<evidence type="ECO:0000313" key="2">
    <source>
        <dbReference type="EMBL" id="PQO25913.1"/>
    </source>
</evidence>
<evidence type="ECO:0000256" key="1">
    <source>
        <dbReference type="SAM" id="Phobius"/>
    </source>
</evidence>